<dbReference type="InterPro" id="IPR051790">
    <property type="entry name" value="Cytochrome_c-biogenesis_DsbD"/>
</dbReference>
<dbReference type="OrthoDB" id="9809733at2"/>
<reference evidence="8 9" key="1">
    <citation type="submission" date="2016-10" db="EMBL/GenBank/DDBJ databases">
        <authorList>
            <person name="de Groot N.N."/>
        </authorList>
    </citation>
    <scope>NUCLEOTIDE SEQUENCE [LARGE SCALE GENOMIC DNA]</scope>
    <source>
        <strain evidence="8 9">CGMCC 1.5012</strain>
    </source>
</reference>
<comment type="subcellular location">
    <subcellularLocation>
        <location evidence="1">Membrane</location>
        <topology evidence="1">Multi-pass membrane protein</topology>
    </subcellularLocation>
</comment>
<dbReference type="InterPro" id="IPR003834">
    <property type="entry name" value="Cyt_c_assmbl_TM_dom"/>
</dbReference>
<keyword evidence="5 6" id="KW-0472">Membrane</keyword>
<proteinExistence type="inferred from homology"/>
<dbReference type="PANTHER" id="PTHR31272:SF6">
    <property type="entry name" value="CYTOCHROME C-TYPE BIOGENESIS CCDA-LIKE CHLOROPLASTIC PROTEIN"/>
    <property type="match status" value="1"/>
</dbReference>
<name>A0A1G9XEM5_9FIRM</name>
<evidence type="ECO:0000313" key="8">
    <source>
        <dbReference type="EMBL" id="SDM94743.1"/>
    </source>
</evidence>
<dbReference type="PANTHER" id="PTHR31272">
    <property type="entry name" value="CYTOCHROME C-TYPE BIOGENESIS PROTEIN HI_1454-RELATED"/>
    <property type="match status" value="1"/>
</dbReference>
<feature type="transmembrane region" description="Helical" evidence="6">
    <location>
        <begin position="97"/>
        <end position="117"/>
    </location>
</feature>
<evidence type="ECO:0000256" key="6">
    <source>
        <dbReference type="SAM" id="Phobius"/>
    </source>
</evidence>
<feature type="transmembrane region" description="Helical" evidence="6">
    <location>
        <begin position="63"/>
        <end position="91"/>
    </location>
</feature>
<evidence type="ECO:0000256" key="5">
    <source>
        <dbReference type="ARBA" id="ARBA00023136"/>
    </source>
</evidence>
<evidence type="ECO:0000256" key="2">
    <source>
        <dbReference type="ARBA" id="ARBA00006143"/>
    </source>
</evidence>
<protein>
    <submittedName>
        <fullName evidence="8">Cytochrome C biogenesis protein transmembrane region</fullName>
    </submittedName>
</protein>
<dbReference type="GO" id="GO:0017004">
    <property type="term" value="P:cytochrome complex assembly"/>
    <property type="evidence" value="ECO:0007669"/>
    <property type="project" value="InterPro"/>
</dbReference>
<organism evidence="8 9">
    <name type="scientific">Acetanaerobacterium elongatum</name>
    <dbReference type="NCBI Taxonomy" id="258515"/>
    <lineage>
        <taxon>Bacteria</taxon>
        <taxon>Bacillati</taxon>
        <taxon>Bacillota</taxon>
        <taxon>Clostridia</taxon>
        <taxon>Eubacteriales</taxon>
        <taxon>Oscillospiraceae</taxon>
        <taxon>Acetanaerobacterium</taxon>
    </lineage>
</organism>
<feature type="domain" description="Cytochrome C biogenesis protein transmembrane" evidence="7">
    <location>
        <begin position="23"/>
        <end position="229"/>
    </location>
</feature>
<dbReference type="Pfam" id="PF02683">
    <property type="entry name" value="DsbD_TM"/>
    <property type="match status" value="1"/>
</dbReference>
<feature type="transmembrane region" description="Helical" evidence="6">
    <location>
        <begin position="20"/>
        <end position="51"/>
    </location>
</feature>
<keyword evidence="4 6" id="KW-1133">Transmembrane helix</keyword>
<evidence type="ECO:0000256" key="1">
    <source>
        <dbReference type="ARBA" id="ARBA00004141"/>
    </source>
</evidence>
<keyword evidence="9" id="KW-1185">Reference proteome</keyword>
<evidence type="ECO:0000259" key="7">
    <source>
        <dbReference type="Pfam" id="PF02683"/>
    </source>
</evidence>
<dbReference type="Proteomes" id="UP000199182">
    <property type="component" value="Unassembled WGS sequence"/>
</dbReference>
<dbReference type="GO" id="GO:0016020">
    <property type="term" value="C:membrane"/>
    <property type="evidence" value="ECO:0007669"/>
    <property type="project" value="UniProtKB-SubCell"/>
</dbReference>
<dbReference type="EMBL" id="FNID01000008">
    <property type="protein sequence ID" value="SDM94743.1"/>
    <property type="molecule type" value="Genomic_DNA"/>
</dbReference>
<dbReference type="RefSeq" id="WP_092638744.1">
    <property type="nucleotide sequence ID" value="NZ_FNID01000008.1"/>
</dbReference>
<sequence length="233" mass="24575">MNDVINLWLESLSAAITASGWLAPLLALLAGVLTAFTPCSLSTVPLVIGYVGGTGEKDTGRSFLLSLTFTAGMAVTFTALGTAASLLGRLFTGAGRWWYILLGVLMLLMALQTWELFSFIPSTYALSRNKRRGYLGALLAGILGGLFSSPCATPVLVVLLALVAKNGSLAWGVLLLLLYSLGHGVLVIAAGTSVGLVQKLSSSGRYGVFSRVLKIVLGILMVLLAFYMFYLGF</sequence>
<evidence type="ECO:0000256" key="3">
    <source>
        <dbReference type="ARBA" id="ARBA00022692"/>
    </source>
</evidence>
<feature type="transmembrane region" description="Helical" evidence="6">
    <location>
        <begin position="169"/>
        <end position="191"/>
    </location>
</feature>
<dbReference type="STRING" id="258515.SAMN05192585_10839"/>
<feature type="transmembrane region" description="Helical" evidence="6">
    <location>
        <begin position="138"/>
        <end position="163"/>
    </location>
</feature>
<accession>A0A1G9XEM5</accession>
<dbReference type="AlphaFoldDB" id="A0A1G9XEM5"/>
<comment type="similarity">
    <text evidence="2">Belongs to the DsbD family.</text>
</comment>
<feature type="transmembrane region" description="Helical" evidence="6">
    <location>
        <begin position="212"/>
        <end position="230"/>
    </location>
</feature>
<keyword evidence="3 6" id="KW-0812">Transmembrane</keyword>
<evidence type="ECO:0000256" key="4">
    <source>
        <dbReference type="ARBA" id="ARBA00022989"/>
    </source>
</evidence>
<evidence type="ECO:0000313" key="9">
    <source>
        <dbReference type="Proteomes" id="UP000199182"/>
    </source>
</evidence>
<gene>
    <name evidence="8" type="ORF">SAMN05192585_10839</name>
</gene>